<comment type="caution">
    <text evidence="1">The sequence shown here is derived from an EMBL/GenBank/DDBJ whole genome shotgun (WGS) entry which is preliminary data.</text>
</comment>
<evidence type="ECO:0000313" key="2">
    <source>
        <dbReference type="Proteomes" id="UP000193719"/>
    </source>
</evidence>
<reference evidence="1 2" key="2">
    <citation type="submission" date="2016-08" db="EMBL/GenBank/DDBJ databases">
        <title>Pervasive Adenine N6-methylation of Active Genes in Fungi.</title>
        <authorList>
            <consortium name="DOE Joint Genome Institute"/>
            <person name="Mondo S.J."/>
            <person name="Dannebaum R.O."/>
            <person name="Kuo R.C."/>
            <person name="Labutti K."/>
            <person name="Haridas S."/>
            <person name="Kuo A."/>
            <person name="Salamov A."/>
            <person name="Ahrendt S.R."/>
            <person name="Lipzen A."/>
            <person name="Sullivan W."/>
            <person name="Andreopoulos W.B."/>
            <person name="Clum A."/>
            <person name="Lindquist E."/>
            <person name="Daum C."/>
            <person name="Ramamoorthy G.K."/>
            <person name="Gryganskyi A."/>
            <person name="Culley D."/>
            <person name="Magnuson J.K."/>
            <person name="James T.Y."/>
            <person name="O'Malley M.A."/>
            <person name="Stajich J.E."/>
            <person name="Spatafora J.W."/>
            <person name="Visel A."/>
            <person name="Grigoriev I.V."/>
        </authorList>
    </citation>
    <scope>NUCLEOTIDE SEQUENCE [LARGE SCALE GENOMIC DNA]</scope>
    <source>
        <strain evidence="2">finn</strain>
    </source>
</reference>
<keyword evidence="2" id="KW-1185">Reference proteome</keyword>
<sequence>MNVYPYCVFNNVYNFNSSFPFLIVMLNTSKLYTFPNYRYEYVVGPKDNLFSFNEDIINAILSMYKKNSISIIDNKMLSKYIKQYVIDTDNKTVFITEKEYSKENCYLWRSIYSEVIPKIPIVKDANEFYNTLPSFSFLYESDEKFIVYGIWENEIYYPCKSSLEILKSNNINKPYLLIKRNLD</sequence>
<accession>A0A1Y1UU11</accession>
<name>A0A1Y1UU11_9FUNG</name>
<protein>
    <submittedName>
        <fullName evidence="1">Uncharacterized protein</fullName>
    </submittedName>
</protein>
<dbReference type="OrthoDB" id="205993at2759"/>
<proteinExistence type="predicted"/>
<feature type="non-terminal residue" evidence="1">
    <location>
        <position position="183"/>
    </location>
</feature>
<dbReference type="AlphaFoldDB" id="A0A1Y1UU11"/>
<dbReference type="Proteomes" id="UP000193719">
    <property type="component" value="Unassembled WGS sequence"/>
</dbReference>
<reference evidence="1 2" key="1">
    <citation type="submission" date="2016-08" db="EMBL/GenBank/DDBJ databases">
        <title>Genomes of anaerobic fungi encode conserved fungal cellulosomes for biomass hydrolysis.</title>
        <authorList>
            <consortium name="DOE Joint Genome Institute"/>
            <person name="Haitjema C.H."/>
            <person name="Gilmore S.P."/>
            <person name="Henske J.K."/>
            <person name="Solomon K.V."/>
            <person name="De Groot R."/>
            <person name="Kuo A."/>
            <person name="Mondo S.J."/>
            <person name="Salamov A.A."/>
            <person name="Labutti K."/>
            <person name="Zhao Z."/>
            <person name="Chiniquy J."/>
            <person name="Barry K."/>
            <person name="Brewer H.M."/>
            <person name="Purvine S.O."/>
            <person name="Wright A.T."/>
            <person name="Boxma B."/>
            <person name="Van Alen T."/>
            <person name="Hackstein J.H."/>
            <person name="Baker S.E."/>
            <person name="Grigoriev I.V."/>
            <person name="O'Malley M.A."/>
        </authorList>
    </citation>
    <scope>NUCLEOTIDE SEQUENCE [LARGE SCALE GENOMIC DNA]</scope>
    <source>
        <strain evidence="2">finn</strain>
    </source>
</reference>
<gene>
    <name evidence="1" type="ORF">BCR36DRAFT_252010</name>
</gene>
<organism evidence="1 2">
    <name type="scientific">Piromyces finnis</name>
    <dbReference type="NCBI Taxonomy" id="1754191"/>
    <lineage>
        <taxon>Eukaryota</taxon>
        <taxon>Fungi</taxon>
        <taxon>Fungi incertae sedis</taxon>
        <taxon>Chytridiomycota</taxon>
        <taxon>Chytridiomycota incertae sedis</taxon>
        <taxon>Neocallimastigomycetes</taxon>
        <taxon>Neocallimastigales</taxon>
        <taxon>Neocallimastigaceae</taxon>
        <taxon>Piromyces</taxon>
    </lineage>
</organism>
<evidence type="ECO:0000313" key="1">
    <source>
        <dbReference type="EMBL" id="ORX41442.1"/>
    </source>
</evidence>
<dbReference type="EMBL" id="MCFH01000089">
    <property type="protein sequence ID" value="ORX41442.1"/>
    <property type="molecule type" value="Genomic_DNA"/>
</dbReference>